<organism evidence="2 3">
    <name type="scientific">Arenimonas terrae</name>
    <dbReference type="NCBI Taxonomy" id="2546226"/>
    <lineage>
        <taxon>Bacteria</taxon>
        <taxon>Pseudomonadati</taxon>
        <taxon>Pseudomonadota</taxon>
        <taxon>Gammaproteobacteria</taxon>
        <taxon>Lysobacterales</taxon>
        <taxon>Lysobacteraceae</taxon>
        <taxon>Arenimonas</taxon>
    </lineage>
</organism>
<evidence type="ECO:0008006" key="4">
    <source>
        <dbReference type="Google" id="ProtNLM"/>
    </source>
</evidence>
<dbReference type="OrthoDB" id="6027750at2"/>
<keyword evidence="1" id="KW-0732">Signal</keyword>
<feature type="signal peptide" evidence="1">
    <location>
        <begin position="1"/>
        <end position="22"/>
    </location>
</feature>
<dbReference type="AlphaFoldDB" id="A0A5C4RRF6"/>
<dbReference type="EMBL" id="SMDR01000002">
    <property type="protein sequence ID" value="TNJ33682.1"/>
    <property type="molecule type" value="Genomic_DNA"/>
</dbReference>
<keyword evidence="3" id="KW-1185">Reference proteome</keyword>
<dbReference type="Proteomes" id="UP000305760">
    <property type="component" value="Unassembled WGS sequence"/>
</dbReference>
<dbReference type="RefSeq" id="WP_139448337.1">
    <property type="nucleotide sequence ID" value="NZ_SMDR01000002.1"/>
</dbReference>
<sequence>MMRLALPLLLAAATAACSPASAPGDAAAAAPVAHTFAFFAADPDSRDPRIIDWVAGDCSEVALARVSRMPADDAVLKPDIVVEFGDDGSERRRWLKPYSAEILAIQGDDLYFGASPGGAKGPFRTSPAGEVVLATPLSTGLSERAELMSCPDTLPSFPDMSLVVCYAAQDAGGRPLNLAWDAGCP</sequence>
<gene>
    <name evidence="2" type="ORF">E1B00_10075</name>
</gene>
<evidence type="ECO:0000256" key="1">
    <source>
        <dbReference type="SAM" id="SignalP"/>
    </source>
</evidence>
<evidence type="ECO:0000313" key="3">
    <source>
        <dbReference type="Proteomes" id="UP000305760"/>
    </source>
</evidence>
<name>A0A5C4RRF6_9GAMM</name>
<protein>
    <recommendedName>
        <fullName evidence="4">Lipoprotein</fullName>
    </recommendedName>
</protein>
<dbReference type="PROSITE" id="PS51257">
    <property type="entry name" value="PROKAR_LIPOPROTEIN"/>
    <property type="match status" value="1"/>
</dbReference>
<comment type="caution">
    <text evidence="2">The sequence shown here is derived from an EMBL/GenBank/DDBJ whole genome shotgun (WGS) entry which is preliminary data.</text>
</comment>
<evidence type="ECO:0000313" key="2">
    <source>
        <dbReference type="EMBL" id="TNJ33682.1"/>
    </source>
</evidence>
<accession>A0A5C4RRF6</accession>
<reference evidence="2 3" key="1">
    <citation type="submission" date="2019-03" db="EMBL/GenBank/DDBJ databases">
        <title>Arenimonas daejeonensis sp. nov., isolated from compost.</title>
        <authorList>
            <person name="Jeon C.O."/>
        </authorList>
    </citation>
    <scope>NUCLEOTIDE SEQUENCE [LARGE SCALE GENOMIC DNA]</scope>
    <source>
        <strain evidence="2 3">R29</strain>
    </source>
</reference>
<feature type="chain" id="PRO_5022708150" description="Lipoprotein" evidence="1">
    <location>
        <begin position="23"/>
        <end position="185"/>
    </location>
</feature>
<proteinExistence type="predicted"/>